<dbReference type="Proteomes" id="UP001367508">
    <property type="component" value="Unassembled WGS sequence"/>
</dbReference>
<evidence type="ECO:0000313" key="1">
    <source>
        <dbReference type="EMBL" id="KAK7321231.1"/>
    </source>
</evidence>
<evidence type="ECO:0000313" key="2">
    <source>
        <dbReference type="Proteomes" id="UP001367508"/>
    </source>
</evidence>
<organism evidence="1 2">
    <name type="scientific">Canavalia gladiata</name>
    <name type="common">Sword bean</name>
    <name type="synonym">Dolichos gladiatus</name>
    <dbReference type="NCBI Taxonomy" id="3824"/>
    <lineage>
        <taxon>Eukaryota</taxon>
        <taxon>Viridiplantae</taxon>
        <taxon>Streptophyta</taxon>
        <taxon>Embryophyta</taxon>
        <taxon>Tracheophyta</taxon>
        <taxon>Spermatophyta</taxon>
        <taxon>Magnoliopsida</taxon>
        <taxon>eudicotyledons</taxon>
        <taxon>Gunneridae</taxon>
        <taxon>Pentapetalae</taxon>
        <taxon>rosids</taxon>
        <taxon>fabids</taxon>
        <taxon>Fabales</taxon>
        <taxon>Fabaceae</taxon>
        <taxon>Papilionoideae</taxon>
        <taxon>50 kb inversion clade</taxon>
        <taxon>NPAAA clade</taxon>
        <taxon>indigoferoid/millettioid clade</taxon>
        <taxon>Phaseoleae</taxon>
        <taxon>Canavalia</taxon>
    </lineage>
</organism>
<keyword evidence="2" id="KW-1185">Reference proteome</keyword>
<dbReference type="AlphaFoldDB" id="A0AAN9Q3S7"/>
<accession>A0AAN9Q3S7</accession>
<comment type="caution">
    <text evidence="1">The sequence shown here is derived from an EMBL/GenBank/DDBJ whole genome shotgun (WGS) entry which is preliminary data.</text>
</comment>
<gene>
    <name evidence="1" type="ORF">VNO77_31666</name>
</gene>
<proteinExistence type="predicted"/>
<reference evidence="1 2" key="1">
    <citation type="submission" date="2024-01" db="EMBL/GenBank/DDBJ databases">
        <title>The genomes of 5 underutilized Papilionoideae crops provide insights into root nodulation and disease resistanc.</title>
        <authorList>
            <person name="Jiang F."/>
        </authorList>
    </citation>
    <scope>NUCLEOTIDE SEQUENCE [LARGE SCALE GENOMIC DNA]</scope>
    <source>
        <strain evidence="1">LVBAO_FW01</strain>
        <tissue evidence="1">Leaves</tissue>
    </source>
</reference>
<sequence>MDKPCALTCATGPHLYLSFPCLSSNLRHSNERENELACCMGVISCKSSRPIPASDYTPSVKLHDDEPSKHNHDGYIEKLQYFKYPSCSEHIRLLNVHHTAHQVRIFHLAETDPLANDVDVTLPGCCSSLWKGNSGVCSYNIRKQFSIRWVGHAMETVVTSLLCFRIVSDSGITNVLTFCIEPHSILRGLACMALVFYDHECCGVLFEQIRDTRHALSFLIKQGVIDG</sequence>
<name>A0AAN9Q3S7_CANGL</name>
<protein>
    <submittedName>
        <fullName evidence="1">Uncharacterized protein</fullName>
    </submittedName>
</protein>
<dbReference type="EMBL" id="JAYMYQ010000007">
    <property type="protein sequence ID" value="KAK7321231.1"/>
    <property type="molecule type" value="Genomic_DNA"/>
</dbReference>